<keyword evidence="2" id="KW-1133">Transmembrane helix</keyword>
<dbReference type="AlphaFoldDB" id="A0A7C3PFQ3"/>
<feature type="coiled-coil region" evidence="1">
    <location>
        <begin position="118"/>
        <end position="148"/>
    </location>
</feature>
<comment type="caution">
    <text evidence="4">The sequence shown here is derived from an EMBL/GenBank/DDBJ whole genome shotgun (WGS) entry which is preliminary data.</text>
</comment>
<dbReference type="PANTHER" id="PTHR37461">
    <property type="entry name" value="ANTI-SIGMA-K FACTOR RSKA"/>
    <property type="match status" value="1"/>
</dbReference>
<dbReference type="Pfam" id="PF10099">
    <property type="entry name" value="RskA_C"/>
    <property type="match status" value="1"/>
</dbReference>
<gene>
    <name evidence="4" type="ORF">ENR64_11810</name>
</gene>
<dbReference type="GO" id="GO:0006417">
    <property type="term" value="P:regulation of translation"/>
    <property type="evidence" value="ECO:0007669"/>
    <property type="project" value="TreeGrafter"/>
</dbReference>
<sequence>MTRFEPPENWQDLMAGYALGNLDPEEAEALHQLLTTNPELLAELRAYQESLALLPYDLSSQVPRVDLEAALIQALGDREQSPEAPSMNLPGRFPWSLIGLGLGAAIATGTMLLLSLDNQRLRQQLAQAQGLEQELQATRSQLRQLQKQQETVQPLLTTLQQPNTLIYSLQGTGQAASASASLVAVPGHRQMVLVAHNLPQLPKNKVYRLWAARDQSASLMYCGQFISTPAGTAEWQAPDEACSQKPRKLLVTVDAVTDSTNSGGALVMQSRQV</sequence>
<evidence type="ECO:0000259" key="3">
    <source>
        <dbReference type="Pfam" id="PF10099"/>
    </source>
</evidence>
<accession>A0A7C3PFQ3</accession>
<feature type="domain" description="Anti-sigma K factor RskA C-terminal" evidence="3">
    <location>
        <begin position="105"/>
        <end position="258"/>
    </location>
</feature>
<keyword evidence="1" id="KW-0175">Coiled coil</keyword>
<keyword evidence="2" id="KW-0812">Transmembrane</keyword>
<dbReference type="GO" id="GO:0005886">
    <property type="term" value="C:plasma membrane"/>
    <property type="evidence" value="ECO:0007669"/>
    <property type="project" value="InterPro"/>
</dbReference>
<reference evidence="4" key="1">
    <citation type="journal article" date="2020" name="mSystems">
        <title>Genome- and Community-Level Interaction Insights into Carbon Utilization and Element Cycling Functions of Hydrothermarchaeota in Hydrothermal Sediment.</title>
        <authorList>
            <person name="Zhou Z."/>
            <person name="Liu Y."/>
            <person name="Xu W."/>
            <person name="Pan J."/>
            <person name="Luo Z.H."/>
            <person name="Li M."/>
        </authorList>
    </citation>
    <scope>NUCLEOTIDE SEQUENCE [LARGE SCALE GENOMIC DNA]</scope>
    <source>
        <strain evidence="4">SpSt-418</strain>
    </source>
</reference>
<dbReference type="PANTHER" id="PTHR37461:SF1">
    <property type="entry name" value="ANTI-SIGMA-K FACTOR RSKA"/>
    <property type="match status" value="1"/>
</dbReference>
<dbReference type="InterPro" id="IPR018764">
    <property type="entry name" value="RskA_C"/>
</dbReference>
<feature type="transmembrane region" description="Helical" evidence="2">
    <location>
        <begin position="93"/>
        <end position="114"/>
    </location>
</feature>
<organism evidence="4">
    <name type="scientific">Oscillatoriales cyanobacterium SpSt-418</name>
    <dbReference type="NCBI Taxonomy" id="2282169"/>
    <lineage>
        <taxon>Bacteria</taxon>
        <taxon>Bacillati</taxon>
        <taxon>Cyanobacteriota</taxon>
        <taxon>Cyanophyceae</taxon>
        <taxon>Oscillatoriophycideae</taxon>
        <taxon>Oscillatoriales</taxon>
    </lineage>
</organism>
<dbReference type="EMBL" id="DSRU01000169">
    <property type="protein sequence ID" value="HFM98419.1"/>
    <property type="molecule type" value="Genomic_DNA"/>
</dbReference>
<protein>
    <recommendedName>
        <fullName evidence="3">Anti-sigma K factor RskA C-terminal domain-containing protein</fullName>
    </recommendedName>
</protein>
<dbReference type="GO" id="GO:0016989">
    <property type="term" value="F:sigma factor antagonist activity"/>
    <property type="evidence" value="ECO:0007669"/>
    <property type="project" value="TreeGrafter"/>
</dbReference>
<keyword evidence="2" id="KW-0472">Membrane</keyword>
<dbReference type="SUPFAM" id="SSF56954">
    <property type="entry name" value="Outer membrane efflux proteins (OEP)"/>
    <property type="match status" value="1"/>
</dbReference>
<dbReference type="InterPro" id="IPR051474">
    <property type="entry name" value="Anti-sigma-K/W_factor"/>
</dbReference>
<proteinExistence type="predicted"/>
<evidence type="ECO:0000256" key="1">
    <source>
        <dbReference type="SAM" id="Coils"/>
    </source>
</evidence>
<name>A0A7C3PFQ3_9CYAN</name>
<evidence type="ECO:0000313" key="4">
    <source>
        <dbReference type="EMBL" id="HFM98419.1"/>
    </source>
</evidence>
<evidence type="ECO:0000256" key="2">
    <source>
        <dbReference type="SAM" id="Phobius"/>
    </source>
</evidence>